<dbReference type="PANTHER" id="PTHR10974:SF6">
    <property type="entry name" value="PROTEIN CBG19234"/>
    <property type="match status" value="1"/>
</dbReference>
<dbReference type="CDD" id="cd16021">
    <property type="entry name" value="ALP_like"/>
    <property type="match status" value="1"/>
</dbReference>
<dbReference type="Proteomes" id="UP001152747">
    <property type="component" value="Unassembled WGS sequence"/>
</dbReference>
<comment type="caution">
    <text evidence="1">The sequence shown here is derived from an EMBL/GenBank/DDBJ whole genome shotgun (WGS) entry which is preliminary data.</text>
</comment>
<dbReference type="Pfam" id="PF02995">
    <property type="entry name" value="DUF229"/>
    <property type="match status" value="1"/>
</dbReference>
<accession>A0A9P1ITE4</accession>
<keyword evidence="2" id="KW-1185">Reference proteome</keyword>
<evidence type="ECO:0000313" key="1">
    <source>
        <dbReference type="EMBL" id="CAI5450421.1"/>
    </source>
</evidence>
<dbReference type="EMBL" id="CANHGI010000005">
    <property type="protein sequence ID" value="CAI5450421.1"/>
    <property type="molecule type" value="Genomic_DNA"/>
</dbReference>
<organism evidence="1 2">
    <name type="scientific">Caenorhabditis angaria</name>
    <dbReference type="NCBI Taxonomy" id="860376"/>
    <lineage>
        <taxon>Eukaryota</taxon>
        <taxon>Metazoa</taxon>
        <taxon>Ecdysozoa</taxon>
        <taxon>Nematoda</taxon>
        <taxon>Chromadorea</taxon>
        <taxon>Rhabditida</taxon>
        <taxon>Rhabditina</taxon>
        <taxon>Rhabditomorpha</taxon>
        <taxon>Rhabditoidea</taxon>
        <taxon>Rhabditidae</taxon>
        <taxon>Peloderinae</taxon>
        <taxon>Caenorhabditis</taxon>
    </lineage>
</organism>
<dbReference type="PANTHER" id="PTHR10974">
    <property type="entry name" value="FI08016P-RELATED"/>
    <property type="match status" value="1"/>
</dbReference>
<evidence type="ECO:0000313" key="2">
    <source>
        <dbReference type="Proteomes" id="UP001152747"/>
    </source>
</evidence>
<dbReference type="InterPro" id="IPR004245">
    <property type="entry name" value="DUF229"/>
</dbReference>
<gene>
    <name evidence="1" type="ORF">CAMP_LOCUS13058</name>
</gene>
<dbReference type="GO" id="GO:0005615">
    <property type="term" value="C:extracellular space"/>
    <property type="evidence" value="ECO:0007669"/>
    <property type="project" value="TreeGrafter"/>
</dbReference>
<reference evidence="1" key="1">
    <citation type="submission" date="2022-11" db="EMBL/GenBank/DDBJ databases">
        <authorList>
            <person name="Kikuchi T."/>
        </authorList>
    </citation>
    <scope>NUCLEOTIDE SEQUENCE</scope>
    <source>
        <strain evidence="1">PS1010</strain>
    </source>
</reference>
<proteinExistence type="predicted"/>
<dbReference type="OrthoDB" id="413313at2759"/>
<sequence length="649" mass="76491">MHRGRNWTIILTPDHSGTRLRTLKCNLTNGNDMATMDSQGYLYIYARYSQYPILNKTFECDIIFIEGGLRNETAKLGKKDIQEVEVVKNVMQNMRLWVNADAFFVRCFDRDEEKGNLSDVLLWEKPFAGLEDRSLPKYQIYTRPDLESINNYGNPRHKPRKSEKSINRYSIDILGFDSTSRTQFMRHLPRTTEIMLKLGYHFLYGYNKVADNSMVNLGPILIGDMPEAISKPKFDESGDINLDWILPQNESMDPTMLKFLWKTMKEKYGCETLFNDDISRSHLGLFNYPNIEFKPGFTEKPADHYYRQYYLAFYNKWKYLPCKDGDQIQWEFVQIWRRFAHYYKDICHFGFTFISSLTHESPFVLETLDERLAGSLSEMNLEGLLDNSLSIIMGDHGNRIGTIQYSYTGRIEERMPLMAIRLPTNFASKYPKQYSNFLENKFKLTANFDIHQTLQDIIHMNFGNRKKYVENNQRGISLFDEIPNSRNCKDVFVPENFCTCLEGVEVKDNMDEEVRKNLEIVKKWFSDQKLDKCIEIDSMEILEPEKMRKMSLNKLSREGLRSKKNVTLLEITRKKPEKNDFINFEFDISAHFLLQSQPLTKLRIRTEKFVKDKDYSLVYEPQIIENQLENPKCQKQLSIFEICSCLSLY</sequence>
<protein>
    <submittedName>
        <fullName evidence="1">Uncharacterized protein</fullName>
    </submittedName>
</protein>
<dbReference type="FunFam" id="3.40.720.10:FF:000017">
    <property type="entry name" value="Predicted protein"/>
    <property type="match status" value="1"/>
</dbReference>
<dbReference type="AlphaFoldDB" id="A0A9P1ITE4"/>
<name>A0A9P1ITE4_9PELO</name>